<accession>A0A1J7BP31</accession>
<reference evidence="2 3" key="1">
    <citation type="submission" date="2016-10" db="EMBL/GenBank/DDBJ databases">
        <title>Draft Genome Sequence of Rhizobacteria Flavobacterium johnsoniae CI04.</title>
        <authorList>
            <person name="Bravo J.I."/>
            <person name="Lozano G.L."/>
            <person name="Handelsman J."/>
        </authorList>
    </citation>
    <scope>NUCLEOTIDE SEQUENCE [LARGE SCALE GENOMIC DNA]</scope>
    <source>
        <strain evidence="2 3">CI04</strain>
    </source>
</reference>
<comment type="caution">
    <text evidence="2">The sequence shown here is derived from an EMBL/GenBank/DDBJ whole genome shotgun (WGS) entry which is preliminary data.</text>
</comment>
<name>A0A1J7BP31_FLAJO</name>
<dbReference type="AlphaFoldDB" id="A0A1J7BP31"/>
<protein>
    <submittedName>
        <fullName evidence="2">Uncharacterized protein</fullName>
    </submittedName>
</protein>
<dbReference type="Proteomes" id="UP000182826">
    <property type="component" value="Unassembled WGS sequence"/>
</dbReference>
<evidence type="ECO:0000256" key="1">
    <source>
        <dbReference type="SAM" id="SignalP"/>
    </source>
</evidence>
<dbReference type="OrthoDB" id="1411364at2"/>
<sequence>MKLKYAILLKLFFLLPLILCAQTQNNKKTKSYEKLEHLTIDKIIYYDSPYYIYAHKPVETAYKPAWYWGYCAKNYPPAFKDYAKEANAYILPPKSFSEKQLTDYEAKFKNLKPQDYPSPHVYCYSEIYFTYKKTKKQYLMVLSYELDKEISNIQLNKLDTLKFKIPKDQRMKSAKNGNDAYASLYDAPTHINYYVLDSDGIYKEGDNGEIYLNIIKDGNSNFELSGNRFDHLLKTLKNSSSYIRSYITDGTRFFETDKPTRNGITVIGSKRKKP</sequence>
<evidence type="ECO:0000313" key="3">
    <source>
        <dbReference type="Proteomes" id="UP000182826"/>
    </source>
</evidence>
<gene>
    <name evidence="2" type="ORF">BKM63_16290</name>
</gene>
<feature type="signal peptide" evidence="1">
    <location>
        <begin position="1"/>
        <end position="21"/>
    </location>
</feature>
<proteinExistence type="predicted"/>
<dbReference type="EMBL" id="MLFK01000009">
    <property type="protein sequence ID" value="OIV40447.1"/>
    <property type="molecule type" value="Genomic_DNA"/>
</dbReference>
<feature type="chain" id="PRO_5009643520" evidence="1">
    <location>
        <begin position="22"/>
        <end position="274"/>
    </location>
</feature>
<keyword evidence="3" id="KW-1185">Reference proteome</keyword>
<keyword evidence="1" id="KW-0732">Signal</keyword>
<dbReference type="RefSeq" id="WP_071637649.1">
    <property type="nucleotide sequence ID" value="NZ_MLFK01000009.1"/>
</dbReference>
<organism evidence="2 3">
    <name type="scientific">Flavobacterium johnsoniae</name>
    <name type="common">Cytophaga johnsonae</name>
    <dbReference type="NCBI Taxonomy" id="986"/>
    <lineage>
        <taxon>Bacteria</taxon>
        <taxon>Pseudomonadati</taxon>
        <taxon>Bacteroidota</taxon>
        <taxon>Flavobacteriia</taxon>
        <taxon>Flavobacteriales</taxon>
        <taxon>Flavobacteriaceae</taxon>
        <taxon>Flavobacterium</taxon>
    </lineage>
</organism>
<evidence type="ECO:0000313" key="2">
    <source>
        <dbReference type="EMBL" id="OIV40447.1"/>
    </source>
</evidence>